<dbReference type="InterPro" id="IPR003680">
    <property type="entry name" value="Flavodoxin_fold"/>
</dbReference>
<dbReference type="GO" id="GO:0003955">
    <property type="term" value="F:NAD(P)H dehydrogenase (quinone) activity"/>
    <property type="evidence" value="ECO:0007669"/>
    <property type="project" value="TreeGrafter"/>
</dbReference>
<accession>A0A7H1MAP0</accession>
<dbReference type="Proteomes" id="UP000516412">
    <property type="component" value="Chromosome"/>
</dbReference>
<dbReference type="GO" id="GO:0009055">
    <property type="term" value="F:electron transfer activity"/>
    <property type="evidence" value="ECO:0007669"/>
    <property type="project" value="TreeGrafter"/>
</dbReference>
<dbReference type="SUPFAM" id="SSF52218">
    <property type="entry name" value="Flavoproteins"/>
    <property type="match status" value="1"/>
</dbReference>
<organism evidence="3 4">
    <name type="scientific">Neisseria musculi</name>
    <dbReference type="NCBI Taxonomy" id="1815583"/>
    <lineage>
        <taxon>Bacteria</taxon>
        <taxon>Pseudomonadati</taxon>
        <taxon>Pseudomonadota</taxon>
        <taxon>Betaproteobacteria</taxon>
        <taxon>Neisseriales</taxon>
        <taxon>Neisseriaceae</taxon>
        <taxon>Neisseria</taxon>
    </lineage>
</organism>
<protein>
    <submittedName>
        <fullName evidence="3">Flavodoxin-like fold family protein</fullName>
    </submittedName>
</protein>
<dbReference type="PANTHER" id="PTHR47307">
    <property type="entry name" value="GLUTATHIONE-REGULATED POTASSIUM-EFFLUX SYSTEM ANCILLARY PROTEIN KEFG"/>
    <property type="match status" value="1"/>
</dbReference>
<dbReference type="KEGG" id="nmus:H7A79_1305"/>
<dbReference type="InterPro" id="IPR029039">
    <property type="entry name" value="Flavoprotein-like_sf"/>
</dbReference>
<dbReference type="InterPro" id="IPR046980">
    <property type="entry name" value="KefG/KefF"/>
</dbReference>
<name>A0A7H1MAP0_9NEIS</name>
<gene>
    <name evidence="3" type="ORF">H7A79_1305</name>
</gene>
<dbReference type="PANTHER" id="PTHR47307:SF2">
    <property type="entry name" value="GLUTATHIONE-REGULATED POTASSIUM-EFFLUX SYSTEM ANCILLARY PROTEIN KEFF"/>
    <property type="match status" value="1"/>
</dbReference>
<dbReference type="GO" id="GO:0010181">
    <property type="term" value="F:FMN binding"/>
    <property type="evidence" value="ECO:0007669"/>
    <property type="project" value="TreeGrafter"/>
</dbReference>
<evidence type="ECO:0000259" key="2">
    <source>
        <dbReference type="Pfam" id="PF02525"/>
    </source>
</evidence>
<keyword evidence="1" id="KW-0560">Oxidoreductase</keyword>
<feature type="domain" description="Flavodoxin-like fold" evidence="2">
    <location>
        <begin position="2"/>
        <end position="63"/>
    </location>
</feature>
<sequence length="63" mass="7140">MKHILIISEHPDSDGSTANTLIINEVQKQLPDVEVRRLDKLYPDYQINVPAEQEALSRADVIV</sequence>
<proteinExistence type="predicted"/>
<dbReference type="EMBL" id="CP060414">
    <property type="protein sequence ID" value="QNT58705.1"/>
    <property type="molecule type" value="Genomic_DNA"/>
</dbReference>
<reference evidence="3" key="1">
    <citation type="submission" date="2024-06" db="EMBL/GenBank/DDBJ databases">
        <title>Complete Genome Sequence of mouse commensal type strain Neisseria musculi.</title>
        <authorList>
            <person name="Thapa E."/>
            <person name="Aluvathingal J."/>
            <person name="Nadendla S."/>
            <person name="Mehta A."/>
            <person name="Tettelin H."/>
            <person name="Weyand N.J."/>
        </authorList>
    </citation>
    <scope>NUCLEOTIDE SEQUENCE</scope>
    <source>
        <strain evidence="3">NW831</strain>
    </source>
</reference>
<dbReference type="Gene3D" id="3.40.50.360">
    <property type="match status" value="1"/>
</dbReference>
<dbReference type="Pfam" id="PF02525">
    <property type="entry name" value="Flavodoxin_2"/>
    <property type="match status" value="1"/>
</dbReference>
<dbReference type="AlphaFoldDB" id="A0A7H1MAP0"/>
<keyword evidence="4" id="KW-1185">Reference proteome</keyword>
<evidence type="ECO:0000313" key="4">
    <source>
        <dbReference type="Proteomes" id="UP000516412"/>
    </source>
</evidence>
<evidence type="ECO:0000313" key="3">
    <source>
        <dbReference type="EMBL" id="QNT58705.1"/>
    </source>
</evidence>
<evidence type="ECO:0000256" key="1">
    <source>
        <dbReference type="ARBA" id="ARBA00023002"/>
    </source>
</evidence>